<gene>
    <name evidence="2" type="ORF">FUA23_14005</name>
</gene>
<reference evidence="2 3" key="1">
    <citation type="submission" date="2019-08" db="EMBL/GenBank/DDBJ databases">
        <title>Lewinella sp. strain SSH13 Genome sequencing and assembly.</title>
        <authorList>
            <person name="Kim I."/>
        </authorList>
    </citation>
    <scope>NUCLEOTIDE SEQUENCE [LARGE SCALE GENOMIC DNA]</scope>
    <source>
        <strain evidence="2 3">SSH13</strain>
    </source>
</reference>
<dbReference type="SFLD" id="SFLDS00003">
    <property type="entry name" value="Haloacid_Dehalogenase"/>
    <property type="match status" value="1"/>
</dbReference>
<evidence type="ECO:0000256" key="1">
    <source>
        <dbReference type="ARBA" id="ARBA00022801"/>
    </source>
</evidence>
<dbReference type="InterPro" id="IPR023198">
    <property type="entry name" value="PGP-like_dom2"/>
</dbReference>
<dbReference type="SFLD" id="SFLDG01129">
    <property type="entry name" value="C1.5:_HAD__Beta-PGM__Phosphata"/>
    <property type="match status" value="1"/>
</dbReference>
<dbReference type="InterPro" id="IPR023214">
    <property type="entry name" value="HAD_sf"/>
</dbReference>
<dbReference type="GO" id="GO:0016787">
    <property type="term" value="F:hydrolase activity"/>
    <property type="evidence" value="ECO:0007669"/>
    <property type="project" value="UniProtKB-KW"/>
</dbReference>
<comment type="caution">
    <text evidence="2">The sequence shown here is derived from an EMBL/GenBank/DDBJ whole genome shotgun (WGS) entry which is preliminary data.</text>
</comment>
<proteinExistence type="predicted"/>
<sequence length="236" mass="26716">MIKLDNITHIAFDADDTLWGHEHVFVDAKARCLELLQPYIKPGMDLEQELYAFERKNLKIFGYGVKGFSLSMIETAIELSEGKVRGAEIQQIIDLGKEMLMHEIDLLPGIPEAIAAFQPHFKLMIITKGDLFAQENKIARSGLGPEFDIVEIVSEKDPDTYRNLLRRHGIAPESFLMLGNSLKSDVFPIVEIGGQAVHIPYKYTWHHEAAPDEDRPSYWAPDGGVKELTRFVLNNL</sequence>
<dbReference type="RefSeq" id="WP_147931377.1">
    <property type="nucleotide sequence ID" value="NZ_VOXD01000021.1"/>
</dbReference>
<dbReference type="PANTHER" id="PTHR43316:SF8">
    <property type="entry name" value="HAD FAMILY HYDROLASE"/>
    <property type="match status" value="1"/>
</dbReference>
<evidence type="ECO:0000313" key="3">
    <source>
        <dbReference type="Proteomes" id="UP000321907"/>
    </source>
</evidence>
<dbReference type="CDD" id="cd07515">
    <property type="entry name" value="HAD-like"/>
    <property type="match status" value="1"/>
</dbReference>
<dbReference type="PANTHER" id="PTHR43316">
    <property type="entry name" value="HYDROLASE, HALOACID DELAHOGENASE-RELATED"/>
    <property type="match status" value="1"/>
</dbReference>
<dbReference type="SUPFAM" id="SSF56784">
    <property type="entry name" value="HAD-like"/>
    <property type="match status" value="1"/>
</dbReference>
<dbReference type="AlphaFoldDB" id="A0A5C7FFZ2"/>
<dbReference type="InterPro" id="IPR051540">
    <property type="entry name" value="S-2-haloacid_dehalogenase"/>
</dbReference>
<dbReference type="Gene3D" id="3.40.50.1000">
    <property type="entry name" value="HAD superfamily/HAD-like"/>
    <property type="match status" value="1"/>
</dbReference>
<dbReference type="Proteomes" id="UP000321907">
    <property type="component" value="Unassembled WGS sequence"/>
</dbReference>
<dbReference type="Gene3D" id="1.10.150.240">
    <property type="entry name" value="Putative phosphatase, domain 2"/>
    <property type="match status" value="1"/>
</dbReference>
<organism evidence="2 3">
    <name type="scientific">Neolewinella aurantiaca</name>
    <dbReference type="NCBI Taxonomy" id="2602767"/>
    <lineage>
        <taxon>Bacteria</taxon>
        <taxon>Pseudomonadati</taxon>
        <taxon>Bacteroidota</taxon>
        <taxon>Saprospiria</taxon>
        <taxon>Saprospirales</taxon>
        <taxon>Lewinellaceae</taxon>
        <taxon>Neolewinella</taxon>
    </lineage>
</organism>
<evidence type="ECO:0000313" key="2">
    <source>
        <dbReference type="EMBL" id="TXF88577.1"/>
    </source>
</evidence>
<protein>
    <submittedName>
        <fullName evidence="2">HAD family hydrolase</fullName>
    </submittedName>
</protein>
<name>A0A5C7FFZ2_9BACT</name>
<keyword evidence="3" id="KW-1185">Reference proteome</keyword>
<dbReference type="OrthoDB" id="6101375at2"/>
<accession>A0A5C7FFZ2</accession>
<dbReference type="InterPro" id="IPR036412">
    <property type="entry name" value="HAD-like_sf"/>
</dbReference>
<dbReference type="Pfam" id="PF00702">
    <property type="entry name" value="Hydrolase"/>
    <property type="match status" value="1"/>
</dbReference>
<keyword evidence="1 2" id="KW-0378">Hydrolase</keyword>
<dbReference type="EMBL" id="VOXD01000021">
    <property type="protein sequence ID" value="TXF88577.1"/>
    <property type="molecule type" value="Genomic_DNA"/>
</dbReference>